<name>A0AAV3ZEJ0_9GAST</name>
<feature type="domain" description="AN1-type" evidence="5">
    <location>
        <begin position="4"/>
        <end position="52"/>
    </location>
</feature>
<evidence type="ECO:0000256" key="3">
    <source>
        <dbReference type="ARBA" id="ARBA00022833"/>
    </source>
</evidence>
<dbReference type="GO" id="GO:0035617">
    <property type="term" value="P:stress granule disassembly"/>
    <property type="evidence" value="ECO:0007669"/>
    <property type="project" value="TreeGrafter"/>
</dbReference>
<dbReference type="InterPro" id="IPR035896">
    <property type="entry name" value="AN1-like_Znf"/>
</dbReference>
<dbReference type="InterPro" id="IPR057358">
    <property type="entry name" value="UBL_ZFAND1-like"/>
</dbReference>
<dbReference type="SUPFAM" id="SSF118310">
    <property type="entry name" value="AN1-like Zinc finger"/>
    <property type="match status" value="2"/>
</dbReference>
<evidence type="ECO:0000313" key="6">
    <source>
        <dbReference type="EMBL" id="GFN93040.1"/>
    </source>
</evidence>
<evidence type="ECO:0000256" key="1">
    <source>
        <dbReference type="ARBA" id="ARBA00022723"/>
    </source>
</evidence>
<evidence type="ECO:0000259" key="5">
    <source>
        <dbReference type="PROSITE" id="PS51039"/>
    </source>
</evidence>
<dbReference type="GO" id="GO:0008270">
    <property type="term" value="F:zinc ion binding"/>
    <property type="evidence" value="ECO:0007669"/>
    <property type="project" value="UniProtKB-KW"/>
</dbReference>
<dbReference type="PROSITE" id="PS51039">
    <property type="entry name" value="ZF_AN1"/>
    <property type="match status" value="2"/>
</dbReference>
<evidence type="ECO:0000313" key="7">
    <source>
        <dbReference type="Proteomes" id="UP000735302"/>
    </source>
</evidence>
<keyword evidence="7" id="KW-1185">Reference proteome</keyword>
<proteinExistence type="predicted"/>
<evidence type="ECO:0000256" key="2">
    <source>
        <dbReference type="ARBA" id="ARBA00022771"/>
    </source>
</evidence>
<evidence type="ECO:0000256" key="4">
    <source>
        <dbReference type="PROSITE-ProRule" id="PRU00449"/>
    </source>
</evidence>
<sequence>MELPHIGQNCDAENCNQLDFLPFKCDHCGKVFCLQHKFCDDHKCTAPAREQNEEYQGERSYSCTIPGCEKKELTPIVCHHCNLNFCLSHRTQEDHNCEKLPGRARELTKTAEHVEKILAQKEFKPKATPTNPKAIQMAAKIALMKLKTKATGDVGIPQAERVYFNILLPIESKKPPIPLFVSKMWSIGRLIDFVADKASITNRNNTGAVKKLAMFHGDTGIRLPPDSSINGLLEDSAVMLLNGSTVILECVHDSVDVLDNIKLYKR</sequence>
<protein>
    <submittedName>
        <fullName evidence="6">An1-type Zinc finger protein 1-like</fullName>
    </submittedName>
</protein>
<dbReference type="AlphaFoldDB" id="A0AAV3ZEJ0"/>
<reference evidence="6 7" key="1">
    <citation type="journal article" date="2021" name="Elife">
        <title>Chloroplast acquisition without the gene transfer in kleptoplastic sea slugs, Plakobranchus ocellatus.</title>
        <authorList>
            <person name="Maeda T."/>
            <person name="Takahashi S."/>
            <person name="Yoshida T."/>
            <person name="Shimamura S."/>
            <person name="Takaki Y."/>
            <person name="Nagai Y."/>
            <person name="Toyoda A."/>
            <person name="Suzuki Y."/>
            <person name="Arimoto A."/>
            <person name="Ishii H."/>
            <person name="Satoh N."/>
            <person name="Nishiyama T."/>
            <person name="Hasebe M."/>
            <person name="Maruyama T."/>
            <person name="Minagawa J."/>
            <person name="Obokata J."/>
            <person name="Shigenobu S."/>
        </authorList>
    </citation>
    <scope>NUCLEOTIDE SEQUENCE [LARGE SCALE GENOMIC DNA]</scope>
</reference>
<accession>A0AAV3ZEJ0</accession>
<dbReference type="Pfam" id="PF01428">
    <property type="entry name" value="zf-AN1"/>
    <property type="match status" value="2"/>
</dbReference>
<comment type="caution">
    <text evidence="6">The sequence shown here is derived from an EMBL/GenBank/DDBJ whole genome shotgun (WGS) entry which is preliminary data.</text>
</comment>
<keyword evidence="2 4" id="KW-0863">Zinc-finger</keyword>
<dbReference type="InterPro" id="IPR000058">
    <property type="entry name" value="Znf_AN1"/>
</dbReference>
<feature type="domain" description="AN1-type" evidence="5">
    <location>
        <begin position="57"/>
        <end position="105"/>
    </location>
</feature>
<dbReference type="SMART" id="SM00154">
    <property type="entry name" value="ZnF_AN1"/>
    <property type="match status" value="2"/>
</dbReference>
<keyword evidence="1" id="KW-0479">Metal-binding</keyword>
<gene>
    <name evidence="6" type="ORF">PoB_001954600</name>
</gene>
<dbReference type="GO" id="GO:0010494">
    <property type="term" value="C:cytoplasmic stress granule"/>
    <property type="evidence" value="ECO:0007669"/>
    <property type="project" value="TreeGrafter"/>
</dbReference>
<keyword evidence="3" id="KW-0862">Zinc</keyword>
<dbReference type="Gene3D" id="4.10.1110.10">
    <property type="entry name" value="AN1-like Zinc finger"/>
    <property type="match status" value="2"/>
</dbReference>
<dbReference type="PANTHER" id="PTHR14677">
    <property type="entry name" value="ARSENITE INDUCUBLE RNA ASSOCIATED PROTEIN AIP-1-RELATED"/>
    <property type="match status" value="1"/>
</dbReference>
<dbReference type="Pfam" id="PF25327">
    <property type="entry name" value="UBL_ZFAND1"/>
    <property type="match status" value="1"/>
</dbReference>
<dbReference type="Proteomes" id="UP000735302">
    <property type="component" value="Unassembled WGS sequence"/>
</dbReference>
<dbReference type="EMBL" id="BLXT01002310">
    <property type="protein sequence ID" value="GFN93040.1"/>
    <property type="molecule type" value="Genomic_DNA"/>
</dbReference>
<organism evidence="6 7">
    <name type="scientific">Plakobranchus ocellatus</name>
    <dbReference type="NCBI Taxonomy" id="259542"/>
    <lineage>
        <taxon>Eukaryota</taxon>
        <taxon>Metazoa</taxon>
        <taxon>Spiralia</taxon>
        <taxon>Lophotrochozoa</taxon>
        <taxon>Mollusca</taxon>
        <taxon>Gastropoda</taxon>
        <taxon>Heterobranchia</taxon>
        <taxon>Euthyneura</taxon>
        <taxon>Panpulmonata</taxon>
        <taxon>Sacoglossa</taxon>
        <taxon>Placobranchoidea</taxon>
        <taxon>Plakobranchidae</taxon>
        <taxon>Plakobranchus</taxon>
    </lineage>
</organism>
<dbReference type="PANTHER" id="PTHR14677:SF37">
    <property type="entry name" value="AN1-TYPE ZINC FINGER PROTEIN 1"/>
    <property type="match status" value="1"/>
</dbReference>